<keyword evidence="12" id="KW-1185">Reference proteome</keyword>
<evidence type="ECO:0000256" key="8">
    <source>
        <dbReference type="SAM" id="MobiDB-lite"/>
    </source>
</evidence>
<dbReference type="PANTHER" id="PTHR25465">
    <property type="entry name" value="B-BOX DOMAIN CONTAINING"/>
    <property type="match status" value="1"/>
</dbReference>
<dbReference type="PRINTS" id="PR01407">
    <property type="entry name" value="BUTYPHLNCDUF"/>
</dbReference>
<evidence type="ECO:0000256" key="6">
    <source>
        <dbReference type="PROSITE-ProRule" id="PRU00024"/>
    </source>
</evidence>
<evidence type="ECO:0000259" key="9">
    <source>
        <dbReference type="PROSITE" id="PS50089"/>
    </source>
</evidence>
<keyword evidence="1" id="KW-0399">Innate immunity</keyword>
<dbReference type="InterPro" id="IPR000315">
    <property type="entry name" value="Znf_B-box"/>
</dbReference>
<dbReference type="InterPro" id="IPR013320">
    <property type="entry name" value="ConA-like_dom_sf"/>
</dbReference>
<feature type="domain" description="B box-type" evidence="10">
    <location>
        <begin position="197"/>
        <end position="237"/>
    </location>
</feature>
<dbReference type="InterPro" id="IPR003877">
    <property type="entry name" value="SPRY_dom"/>
</dbReference>
<evidence type="ECO:0000256" key="7">
    <source>
        <dbReference type="SAM" id="Coils"/>
    </source>
</evidence>
<keyword evidence="4" id="KW-0862">Zinc</keyword>
<dbReference type="Pfam" id="PF00643">
    <property type="entry name" value="zf-B_box"/>
    <property type="match status" value="1"/>
</dbReference>
<dbReference type="InterPro" id="IPR003879">
    <property type="entry name" value="Butyrophylin_SPRY"/>
</dbReference>
<organism evidence="12 13">
    <name type="scientific">Betta splendens</name>
    <name type="common">Siamese fighting fish</name>
    <dbReference type="NCBI Taxonomy" id="158456"/>
    <lineage>
        <taxon>Eukaryota</taxon>
        <taxon>Metazoa</taxon>
        <taxon>Chordata</taxon>
        <taxon>Craniata</taxon>
        <taxon>Vertebrata</taxon>
        <taxon>Euteleostomi</taxon>
        <taxon>Actinopterygii</taxon>
        <taxon>Neopterygii</taxon>
        <taxon>Teleostei</taxon>
        <taxon>Neoteleostei</taxon>
        <taxon>Acanthomorphata</taxon>
        <taxon>Anabantaria</taxon>
        <taxon>Anabantiformes</taxon>
        <taxon>Anabantoidei</taxon>
        <taxon>Osphronemidae</taxon>
        <taxon>Betta</taxon>
    </lineage>
</organism>
<dbReference type="PROSITE" id="PS50089">
    <property type="entry name" value="ZF_RING_2"/>
    <property type="match status" value="1"/>
</dbReference>
<dbReference type="Pfam" id="PF13765">
    <property type="entry name" value="PRY"/>
    <property type="match status" value="1"/>
</dbReference>
<dbReference type="GeneID" id="114845660"/>
<feature type="coiled-coil region" evidence="7">
    <location>
        <begin position="241"/>
        <end position="347"/>
    </location>
</feature>
<dbReference type="PROSITE" id="PS00518">
    <property type="entry name" value="ZF_RING_1"/>
    <property type="match status" value="1"/>
</dbReference>
<feature type="domain" description="B30.2/SPRY" evidence="11">
    <location>
        <begin position="409"/>
        <end position="611"/>
    </location>
</feature>
<dbReference type="Pfam" id="PF00622">
    <property type="entry name" value="SPRY"/>
    <property type="match status" value="1"/>
</dbReference>
<protein>
    <submittedName>
        <fullName evidence="13">E3 ubiquitin-protein ligase TRIM39-like</fullName>
    </submittedName>
</protein>
<dbReference type="InterPro" id="IPR013083">
    <property type="entry name" value="Znf_RING/FYVE/PHD"/>
</dbReference>
<dbReference type="PANTHER" id="PTHR25465:SF49">
    <property type="entry name" value="BLOODTHIRSTY-RELATED GENE FAMILY, MEMBER 1-RELATED"/>
    <property type="match status" value="1"/>
</dbReference>
<dbReference type="InterPro" id="IPR001870">
    <property type="entry name" value="B30.2/SPRY"/>
</dbReference>
<dbReference type="InterPro" id="IPR017907">
    <property type="entry name" value="Znf_RING_CS"/>
</dbReference>
<dbReference type="SMART" id="SM00336">
    <property type="entry name" value="BBOX"/>
    <property type="match status" value="2"/>
</dbReference>
<evidence type="ECO:0000259" key="11">
    <source>
        <dbReference type="PROSITE" id="PS50188"/>
    </source>
</evidence>
<dbReference type="GO" id="GO:0008270">
    <property type="term" value="F:zinc ion binding"/>
    <property type="evidence" value="ECO:0007669"/>
    <property type="project" value="UniProtKB-KW"/>
</dbReference>
<gene>
    <name evidence="13" type="primary">LOC114845660</name>
</gene>
<keyword evidence="2" id="KW-0479">Metal-binding</keyword>
<evidence type="ECO:0000313" key="13">
    <source>
        <dbReference type="RefSeq" id="XP_028989782.1"/>
    </source>
</evidence>
<sequence>MTWEKPKLRRIRPHSSCYSGKPTRAPTQTQRKWEDLKLKISEDSTHSDMASSISMSEEQFLCSICLDTFTRPVSTPCGHNFCLACITRYWDDAPLCQCPLCKETFQTRPHLKVNTFISELASQFLLLQVTDARAWSSERPPANSGAAVLCDVCTDAQRGAVRSCLECVTSYCDLHLEPHHRAAGLRGHTLVDPLEDLEARMCKEHNRLLRLFCRRDNVLLCDVCSRLRNLSHHVVPVQQAFREMRDELEVADARAREMIRERQEKVQATRASVQQSQRDTGAAIARSTEELAALASEIQRSQAELVQVMEERQKAAEEEAEGFIGCLERDVAQLEAARGRLRELEAGGDQLRFLQEVPDACVLPRTADPTSFSFDRHVWLHQIRTCLSSSVSQLQAVLNNINAQMSEFSGSEDASDTTLEYMQQHKVNVVLDASTAHPQLILSDDRKEVRFSMSLVLWRFQNLYRSPNTFTENLAVLGEQGFMSCRFYFEVFVGRKTEWCLGVAKASVQRRGPMVQTPHNGVWSLWFKKDRFETLSYQDVPVCWGKVERVGVFVDYNRGQVSFFNVQTETLIYSFTECHFTEALHPYFNTGDNEYGSNLDPMVIVPVGQMR</sequence>
<keyword evidence="7" id="KW-0175">Coiled coil</keyword>
<name>A0A6P7L5G4_BETSP</name>
<dbReference type="Gene3D" id="3.30.160.60">
    <property type="entry name" value="Classic Zinc Finger"/>
    <property type="match status" value="1"/>
</dbReference>
<dbReference type="SUPFAM" id="SSF49899">
    <property type="entry name" value="Concanavalin A-like lectins/glucanases"/>
    <property type="match status" value="1"/>
</dbReference>
<dbReference type="CDD" id="cd13733">
    <property type="entry name" value="SPRY_PRY_C-I_1"/>
    <property type="match status" value="1"/>
</dbReference>
<dbReference type="InterPro" id="IPR058030">
    <property type="entry name" value="TRIM8/14/16/25/29/45/65_CC"/>
</dbReference>
<feature type="region of interest" description="Disordered" evidence="8">
    <location>
        <begin position="1"/>
        <end position="27"/>
    </location>
</feature>
<dbReference type="CDD" id="cd19769">
    <property type="entry name" value="Bbox2_TRIM16-like"/>
    <property type="match status" value="1"/>
</dbReference>
<dbReference type="RefSeq" id="XP_028989782.1">
    <property type="nucleotide sequence ID" value="XM_029133949.2"/>
</dbReference>
<reference evidence="13" key="1">
    <citation type="submission" date="2025-08" db="UniProtKB">
        <authorList>
            <consortium name="RefSeq"/>
        </authorList>
    </citation>
    <scope>IDENTIFICATION</scope>
</reference>
<dbReference type="AlphaFoldDB" id="A0A6P7L5G4"/>
<evidence type="ECO:0000259" key="10">
    <source>
        <dbReference type="PROSITE" id="PS50119"/>
    </source>
</evidence>
<dbReference type="Gene3D" id="3.30.40.10">
    <property type="entry name" value="Zinc/RING finger domain, C3HC4 (zinc finger)"/>
    <property type="match status" value="1"/>
</dbReference>
<dbReference type="Gene3D" id="4.10.830.40">
    <property type="match status" value="1"/>
</dbReference>
<evidence type="ECO:0000256" key="1">
    <source>
        <dbReference type="ARBA" id="ARBA00022588"/>
    </source>
</evidence>
<dbReference type="GO" id="GO:0045087">
    <property type="term" value="P:innate immune response"/>
    <property type="evidence" value="ECO:0007669"/>
    <property type="project" value="UniProtKB-KW"/>
</dbReference>
<evidence type="ECO:0000256" key="4">
    <source>
        <dbReference type="ARBA" id="ARBA00022833"/>
    </source>
</evidence>
<dbReference type="InterPro" id="IPR006574">
    <property type="entry name" value="PRY"/>
</dbReference>
<dbReference type="Pfam" id="PF13445">
    <property type="entry name" value="zf-RING_UBOX"/>
    <property type="match status" value="1"/>
</dbReference>
<dbReference type="Pfam" id="PF25600">
    <property type="entry name" value="TRIM_CC"/>
    <property type="match status" value="1"/>
</dbReference>
<dbReference type="SMART" id="SM00184">
    <property type="entry name" value="RING"/>
    <property type="match status" value="1"/>
</dbReference>
<dbReference type="OrthoDB" id="426657at2759"/>
<feature type="domain" description="RING-type" evidence="9">
    <location>
        <begin position="62"/>
        <end position="102"/>
    </location>
</feature>
<dbReference type="Proteomes" id="UP000515150">
    <property type="component" value="Chromosome 19"/>
</dbReference>
<dbReference type="PROSITE" id="PS50188">
    <property type="entry name" value="B302_SPRY"/>
    <property type="match status" value="1"/>
</dbReference>
<accession>A0A6P7L5G4</accession>
<dbReference type="InterPro" id="IPR027370">
    <property type="entry name" value="Znf-RING_euk"/>
</dbReference>
<evidence type="ECO:0000313" key="12">
    <source>
        <dbReference type="Proteomes" id="UP000515150"/>
    </source>
</evidence>
<dbReference type="SUPFAM" id="SSF57850">
    <property type="entry name" value="RING/U-box"/>
    <property type="match status" value="1"/>
</dbReference>
<proteinExistence type="predicted"/>
<dbReference type="FunFam" id="2.60.120.920:FF:000004">
    <property type="entry name" value="Butyrophilin subfamily 1 member A1"/>
    <property type="match status" value="1"/>
</dbReference>
<evidence type="ECO:0000256" key="5">
    <source>
        <dbReference type="ARBA" id="ARBA00022859"/>
    </source>
</evidence>
<dbReference type="InterPro" id="IPR051051">
    <property type="entry name" value="E3_ubiq-ligase_TRIM/RNF"/>
</dbReference>
<dbReference type="SMART" id="SM00589">
    <property type="entry name" value="PRY"/>
    <property type="match status" value="1"/>
</dbReference>
<dbReference type="InParanoid" id="A0A6P7L5G4"/>
<keyword evidence="3 6" id="KW-0863">Zinc-finger</keyword>
<evidence type="ECO:0000256" key="2">
    <source>
        <dbReference type="ARBA" id="ARBA00022723"/>
    </source>
</evidence>
<dbReference type="GO" id="GO:0005737">
    <property type="term" value="C:cytoplasm"/>
    <property type="evidence" value="ECO:0007669"/>
    <property type="project" value="UniProtKB-ARBA"/>
</dbReference>
<dbReference type="SUPFAM" id="SSF57845">
    <property type="entry name" value="B-box zinc-binding domain"/>
    <property type="match status" value="1"/>
</dbReference>
<dbReference type="KEGG" id="bspl:114845660"/>
<dbReference type="PROSITE" id="PS50119">
    <property type="entry name" value="ZF_BBOX"/>
    <property type="match status" value="1"/>
</dbReference>
<dbReference type="InterPro" id="IPR001841">
    <property type="entry name" value="Znf_RING"/>
</dbReference>
<dbReference type="InterPro" id="IPR043136">
    <property type="entry name" value="B30.2/SPRY_sf"/>
</dbReference>
<keyword evidence="5" id="KW-0391">Immunity</keyword>
<evidence type="ECO:0000256" key="3">
    <source>
        <dbReference type="ARBA" id="ARBA00022771"/>
    </source>
</evidence>
<dbReference type="SMART" id="SM00449">
    <property type="entry name" value="SPRY"/>
    <property type="match status" value="1"/>
</dbReference>
<dbReference type="Gene3D" id="2.60.120.920">
    <property type="match status" value="1"/>
</dbReference>